<name>A0A1I4H944_9RHOB</name>
<keyword evidence="4" id="KW-1185">Reference proteome</keyword>
<dbReference type="SUPFAM" id="SSF55961">
    <property type="entry name" value="Bet v1-like"/>
    <property type="match status" value="1"/>
</dbReference>
<dbReference type="EMBL" id="FOTF01000016">
    <property type="protein sequence ID" value="SFL38183.1"/>
    <property type="molecule type" value="Genomic_DNA"/>
</dbReference>
<evidence type="ECO:0000313" key="3">
    <source>
        <dbReference type="EMBL" id="SFL38183.1"/>
    </source>
</evidence>
<dbReference type="Gene3D" id="3.30.530.20">
    <property type="match status" value="1"/>
</dbReference>
<accession>A0A1I4H944</accession>
<dbReference type="AlphaFoldDB" id="A0A1I4H944"/>
<dbReference type="RefSeq" id="WP_090190514.1">
    <property type="nucleotide sequence ID" value="NZ_FOTF01000016.1"/>
</dbReference>
<proteinExistence type="inferred from homology"/>
<evidence type="ECO:0000256" key="1">
    <source>
        <dbReference type="ARBA" id="ARBA00006817"/>
    </source>
</evidence>
<organism evidence="3 4">
    <name type="scientific">Loktanella salsilacus</name>
    <dbReference type="NCBI Taxonomy" id="195913"/>
    <lineage>
        <taxon>Bacteria</taxon>
        <taxon>Pseudomonadati</taxon>
        <taxon>Pseudomonadota</taxon>
        <taxon>Alphaproteobacteria</taxon>
        <taxon>Rhodobacterales</taxon>
        <taxon>Roseobacteraceae</taxon>
        <taxon>Loktanella</taxon>
    </lineage>
</organism>
<comment type="similarity">
    <text evidence="1">Belongs to the AHA1 family.</text>
</comment>
<evidence type="ECO:0000313" key="4">
    <source>
        <dbReference type="Proteomes" id="UP000199550"/>
    </source>
</evidence>
<dbReference type="Proteomes" id="UP000199550">
    <property type="component" value="Unassembled WGS sequence"/>
</dbReference>
<protein>
    <submittedName>
        <fullName evidence="3">Uncharacterized conserved protein YndB, AHSA1/START domain</fullName>
    </submittedName>
</protein>
<dbReference type="STRING" id="195913.SAMN04488004_11655"/>
<dbReference type="InterPro" id="IPR023393">
    <property type="entry name" value="START-like_dom_sf"/>
</dbReference>
<evidence type="ECO:0000259" key="2">
    <source>
        <dbReference type="Pfam" id="PF08327"/>
    </source>
</evidence>
<gene>
    <name evidence="3" type="ORF">SAMN04488004_11655</name>
</gene>
<sequence>MSDDLTLSFTRTLSASPANIWRCWTEPDLIKQWFAPAPVQTTEVEIDPVPGGTFRTVMVVPDYGTMAGDAGCILVAETARRLVWTNALGPGFHPNKIGNGPMDFAFTAEILLAPAPGGCTYTATVTHASAQSAQAHKDMGFYDGWGTATTQLGALASSL</sequence>
<dbReference type="OrthoDB" id="9805228at2"/>
<reference evidence="4" key="1">
    <citation type="submission" date="2016-10" db="EMBL/GenBank/DDBJ databases">
        <authorList>
            <person name="Varghese N."/>
            <person name="Submissions S."/>
        </authorList>
    </citation>
    <scope>NUCLEOTIDE SEQUENCE [LARGE SCALE GENOMIC DNA]</scope>
    <source>
        <strain evidence="4">DSM 16199</strain>
    </source>
</reference>
<feature type="domain" description="Activator of Hsp90 ATPase homologue 1/2-like C-terminal" evidence="2">
    <location>
        <begin position="15"/>
        <end position="155"/>
    </location>
</feature>
<dbReference type="Pfam" id="PF08327">
    <property type="entry name" value="AHSA1"/>
    <property type="match status" value="1"/>
</dbReference>
<dbReference type="InterPro" id="IPR013538">
    <property type="entry name" value="ASHA1/2-like_C"/>
</dbReference>